<dbReference type="InterPro" id="IPR053175">
    <property type="entry name" value="DHMBA_Reg_Transcription_Factor"/>
</dbReference>
<dbReference type="RefSeq" id="XP_049130496.1">
    <property type="nucleotide sequence ID" value="XM_049274539.1"/>
</dbReference>
<keyword evidence="2" id="KW-1185">Reference proteome</keyword>
<evidence type="ECO:0000313" key="1">
    <source>
        <dbReference type="EMBL" id="GKT48146.1"/>
    </source>
</evidence>
<dbReference type="AlphaFoldDB" id="A0AA37P9J2"/>
<reference evidence="1 2" key="1">
    <citation type="submission" date="2022-03" db="EMBL/GenBank/DDBJ databases">
        <title>Genome data of Colletotrichum spp.</title>
        <authorList>
            <person name="Utami Y.D."/>
            <person name="Hiruma K."/>
        </authorList>
    </citation>
    <scope>NUCLEOTIDE SEQUENCE [LARGE SCALE GENOMIC DNA]</scope>
    <source>
        <strain evidence="1 2">MAFF 239500</strain>
    </source>
</reference>
<sequence>MSLMRARGDRQLYTRTGRQIFWLMHNMLQIQHTITNTPCPPEFDRWFNIIEQTLQPVEVLFLQVGRYISAGCSLLSRVMPITRSGDAERACAEYEQLLAECDQVELVMAEWMQAAPEYRIDPAPVYDHFWNSWRGARIKIHHMMILLTKVVEHAPDCPFDPEALQSRRDLCLQIIAATSRDVVDSIPKSLGGKAPDTDPQSPTAYFDAVRLIWPLSHVYIMPTAPSHLRAAAREALLRIGREKGILTALTPRAGGYHFPPETLKGIPIDELDESDGYLPRILPKAEAKRSVV</sequence>
<accession>A0AA37P9J2</accession>
<comment type="caution">
    <text evidence="1">The sequence shown here is derived from an EMBL/GenBank/DDBJ whole genome shotgun (WGS) entry which is preliminary data.</text>
</comment>
<gene>
    <name evidence="1" type="ORF">ColSpa_08327</name>
</gene>
<dbReference type="PANTHER" id="PTHR38791">
    <property type="entry name" value="ZN(II)2CYS6 TRANSCRIPTION FACTOR (EUROFUNG)-RELATED-RELATED"/>
    <property type="match status" value="1"/>
</dbReference>
<evidence type="ECO:0000313" key="2">
    <source>
        <dbReference type="Proteomes" id="UP001055115"/>
    </source>
</evidence>
<dbReference type="GeneID" id="73329129"/>
<organism evidence="1 2">
    <name type="scientific">Colletotrichum spaethianum</name>
    <dbReference type="NCBI Taxonomy" id="700344"/>
    <lineage>
        <taxon>Eukaryota</taxon>
        <taxon>Fungi</taxon>
        <taxon>Dikarya</taxon>
        <taxon>Ascomycota</taxon>
        <taxon>Pezizomycotina</taxon>
        <taxon>Sordariomycetes</taxon>
        <taxon>Hypocreomycetidae</taxon>
        <taxon>Glomerellales</taxon>
        <taxon>Glomerellaceae</taxon>
        <taxon>Colletotrichum</taxon>
        <taxon>Colletotrichum spaethianum species complex</taxon>
    </lineage>
</organism>
<dbReference type="PANTHER" id="PTHR38791:SF12">
    <property type="entry name" value="TRANSCRIPTION FACTOR DOMAIN-CONTAINING PROTEIN-RELATED"/>
    <property type="match status" value="1"/>
</dbReference>
<proteinExistence type="predicted"/>
<name>A0AA37P9J2_9PEZI</name>
<dbReference type="EMBL" id="BQXU01000022">
    <property type="protein sequence ID" value="GKT48146.1"/>
    <property type="molecule type" value="Genomic_DNA"/>
</dbReference>
<protein>
    <submittedName>
        <fullName evidence="1">Uncharacterized protein</fullName>
    </submittedName>
</protein>
<dbReference type="Proteomes" id="UP001055115">
    <property type="component" value="Unassembled WGS sequence"/>
</dbReference>